<accession>A0A0D2MAV0</accession>
<dbReference type="InterPro" id="IPR020631">
    <property type="entry name" value="THF_DH/CycHdrlase_NAD-bd_dom"/>
</dbReference>
<keyword evidence="5" id="KW-1185">Reference proteome</keyword>
<proteinExistence type="predicted"/>
<evidence type="ECO:0000313" key="5">
    <source>
        <dbReference type="Proteomes" id="UP000054498"/>
    </source>
</evidence>
<organism evidence="4 5">
    <name type="scientific">Monoraphidium neglectum</name>
    <dbReference type="NCBI Taxonomy" id="145388"/>
    <lineage>
        <taxon>Eukaryota</taxon>
        <taxon>Viridiplantae</taxon>
        <taxon>Chlorophyta</taxon>
        <taxon>core chlorophytes</taxon>
        <taxon>Chlorophyceae</taxon>
        <taxon>CS clade</taxon>
        <taxon>Sphaeropleales</taxon>
        <taxon>Selenastraceae</taxon>
        <taxon>Monoraphidium</taxon>
    </lineage>
</organism>
<sequence length="123" mass="12598">MLLGSWIKPGAVIIDVGTNPIDDSSKKLGYRLVGDCDFESCQPVAGAITAVPGGVGPMTIALLLKNTLASAQRFVEGTAGQKKSGEARPQPHWSTIVLGTLAGAAVVKGVARRLLGGSKTTGR</sequence>
<dbReference type="Proteomes" id="UP000054498">
    <property type="component" value="Unassembled WGS sequence"/>
</dbReference>
<dbReference type="RefSeq" id="XP_013891485.1">
    <property type="nucleotide sequence ID" value="XM_014036031.1"/>
</dbReference>
<dbReference type="KEGG" id="mng:MNEG_15498"/>
<dbReference type="PANTHER" id="PTHR48099">
    <property type="entry name" value="C-1-TETRAHYDROFOLATE SYNTHASE, CYTOPLASMIC-RELATED"/>
    <property type="match status" value="1"/>
</dbReference>
<keyword evidence="1 4" id="KW-0378">Hydrolase</keyword>
<dbReference type="STRING" id="145388.A0A0D2MAV0"/>
<evidence type="ECO:0000256" key="1">
    <source>
        <dbReference type="ARBA" id="ARBA00022801"/>
    </source>
</evidence>
<dbReference type="Gene3D" id="3.40.50.720">
    <property type="entry name" value="NAD(P)-binding Rossmann-like Domain"/>
    <property type="match status" value="1"/>
</dbReference>
<dbReference type="GO" id="GO:0004329">
    <property type="term" value="F:formate-tetrahydrofolate ligase activity"/>
    <property type="evidence" value="ECO:0007669"/>
    <property type="project" value="UniProtKB-EC"/>
</dbReference>
<dbReference type="GO" id="GO:0035999">
    <property type="term" value="P:tetrahydrofolate interconversion"/>
    <property type="evidence" value="ECO:0007669"/>
    <property type="project" value="TreeGrafter"/>
</dbReference>
<reference evidence="4 5" key="1">
    <citation type="journal article" date="2013" name="BMC Genomics">
        <title>Reconstruction of the lipid metabolism for the microalga Monoraphidium neglectum from its genome sequence reveals characteristics suitable for biofuel production.</title>
        <authorList>
            <person name="Bogen C."/>
            <person name="Al-Dilaimi A."/>
            <person name="Albersmeier A."/>
            <person name="Wichmann J."/>
            <person name="Grundmann M."/>
            <person name="Rupp O."/>
            <person name="Lauersen K.J."/>
            <person name="Blifernez-Klassen O."/>
            <person name="Kalinowski J."/>
            <person name="Goesmann A."/>
            <person name="Mussgnug J.H."/>
            <person name="Kruse O."/>
        </authorList>
    </citation>
    <scope>NUCLEOTIDE SEQUENCE [LARGE SCALE GENOMIC DNA]</scope>
    <source>
        <strain evidence="4 5">SAG 48.87</strain>
    </source>
</reference>
<evidence type="ECO:0000313" key="4">
    <source>
        <dbReference type="EMBL" id="KIY92465.1"/>
    </source>
</evidence>
<dbReference type="EC" id="6.3.4.3" evidence="4"/>
<dbReference type="InterPro" id="IPR036291">
    <property type="entry name" value="NAD(P)-bd_dom_sf"/>
</dbReference>
<evidence type="ECO:0000256" key="2">
    <source>
        <dbReference type="ARBA" id="ARBA00023002"/>
    </source>
</evidence>
<keyword evidence="2" id="KW-0560">Oxidoreductase</keyword>
<dbReference type="InterPro" id="IPR020867">
    <property type="entry name" value="THF_DH/CycHdrlase_CS"/>
</dbReference>
<gene>
    <name evidence="4" type="ORF">MNEG_15498</name>
</gene>
<dbReference type="AlphaFoldDB" id="A0A0D2MAV0"/>
<dbReference type="GeneID" id="25733165"/>
<dbReference type="GO" id="GO:0005829">
    <property type="term" value="C:cytosol"/>
    <property type="evidence" value="ECO:0007669"/>
    <property type="project" value="TreeGrafter"/>
</dbReference>
<dbReference type="SUPFAM" id="SSF51735">
    <property type="entry name" value="NAD(P)-binding Rossmann-fold domains"/>
    <property type="match status" value="1"/>
</dbReference>
<dbReference type="PROSITE" id="PS00767">
    <property type="entry name" value="THF_DHG_CYH_2"/>
    <property type="match status" value="1"/>
</dbReference>
<dbReference type="PANTHER" id="PTHR48099:SF27">
    <property type="entry name" value="BIFUNCTIONAL PROTEIN FOLD 2"/>
    <property type="match status" value="1"/>
</dbReference>
<protein>
    <submittedName>
        <fullName evidence="4">Tetrahydrofolate dehydrogenase/cyclohydrolase, putative</fullName>
        <ecNumber evidence="4">6.3.4.3</ecNumber>
    </submittedName>
</protein>
<dbReference type="OrthoDB" id="5126881at2759"/>
<evidence type="ECO:0000259" key="3">
    <source>
        <dbReference type="Pfam" id="PF02882"/>
    </source>
</evidence>
<dbReference type="Pfam" id="PF02882">
    <property type="entry name" value="THF_DHG_CYH_C"/>
    <property type="match status" value="1"/>
</dbReference>
<keyword evidence="4" id="KW-0436">Ligase</keyword>
<dbReference type="GO" id="GO:0004488">
    <property type="term" value="F:methylenetetrahydrofolate dehydrogenase (NADP+) activity"/>
    <property type="evidence" value="ECO:0007669"/>
    <property type="project" value="InterPro"/>
</dbReference>
<name>A0A0D2MAV0_9CHLO</name>
<dbReference type="GO" id="GO:0004477">
    <property type="term" value="F:methenyltetrahydrofolate cyclohydrolase activity"/>
    <property type="evidence" value="ECO:0007669"/>
    <property type="project" value="TreeGrafter"/>
</dbReference>
<feature type="domain" description="Tetrahydrofolate dehydrogenase/cyclohydrolase NAD(P)-binding" evidence="3">
    <location>
        <begin position="4"/>
        <end position="73"/>
    </location>
</feature>
<dbReference type="EMBL" id="KK105601">
    <property type="protein sequence ID" value="KIY92465.1"/>
    <property type="molecule type" value="Genomic_DNA"/>
</dbReference>